<evidence type="ECO:0000313" key="2">
    <source>
        <dbReference type="EMBL" id="ELU02068.1"/>
    </source>
</evidence>
<dbReference type="AlphaFoldDB" id="R7UE58"/>
<dbReference type="EnsemblMetazoa" id="CapteT218127">
    <property type="protein sequence ID" value="CapteP218127"/>
    <property type="gene ID" value="CapteG218127"/>
</dbReference>
<dbReference type="Pfam" id="PF14529">
    <property type="entry name" value="Exo_endo_phos_2"/>
    <property type="match status" value="1"/>
</dbReference>
<evidence type="ECO:0000259" key="1">
    <source>
        <dbReference type="Pfam" id="PF14529"/>
    </source>
</evidence>
<dbReference type="Gene3D" id="3.60.10.10">
    <property type="entry name" value="Endonuclease/exonuclease/phosphatase"/>
    <property type="match status" value="1"/>
</dbReference>
<organism evidence="2">
    <name type="scientific">Capitella teleta</name>
    <name type="common">Polychaete worm</name>
    <dbReference type="NCBI Taxonomy" id="283909"/>
    <lineage>
        <taxon>Eukaryota</taxon>
        <taxon>Metazoa</taxon>
        <taxon>Spiralia</taxon>
        <taxon>Lophotrochozoa</taxon>
        <taxon>Annelida</taxon>
        <taxon>Polychaeta</taxon>
        <taxon>Sedentaria</taxon>
        <taxon>Scolecida</taxon>
        <taxon>Capitellidae</taxon>
        <taxon>Capitella</taxon>
    </lineage>
</organism>
<dbReference type="HOGENOM" id="CLU_069291_0_0_1"/>
<name>R7UE58_CAPTE</name>
<dbReference type="EMBL" id="AMQN01009021">
    <property type="status" value="NOT_ANNOTATED_CDS"/>
    <property type="molecule type" value="Genomic_DNA"/>
</dbReference>
<dbReference type="InterPro" id="IPR036691">
    <property type="entry name" value="Endo/exonu/phosph_ase_sf"/>
</dbReference>
<accession>R7UE58</accession>
<proteinExistence type="predicted"/>
<dbReference type="SUPFAM" id="SSF56219">
    <property type="entry name" value="DNase I-like"/>
    <property type="match status" value="1"/>
</dbReference>
<sequence>MVSMIAMPSETPTGYALKHLPRPNRRGGGLALIQSSAIHTTPLCNISRPSFEGFETNISHKKCSICLVAIYRPPSSSPAKYFNEFSDVMSSIIATCNDIIIVGDFNIHLDTPHIPSAKGLISIMDDMNLYQHVHEPMHINGHTLDFVMTFSLTPVHVQVNEVDRSVSSDRFAVLFKLYFDRPPNVKRKFCVRKWKAIDIAALNDEINRLPLSTGDPSSVYTQCMNSITQRLAPPTEIVIEKTKCHRLERKWRRGSLTVDREIYQSQCRQLRLSRDKAKSDFIHGKLRNTSSPNDTHTILNHLLHKQKRVDLPQHDFSTGSLSLSLVV</sequence>
<dbReference type="PANTHER" id="PTHR46670:SF3">
    <property type="entry name" value="ENDONUCLEASE_EXONUCLEASE_PHOSPHATASE DOMAIN-CONTAINING PROTEIN"/>
    <property type="match status" value="1"/>
</dbReference>
<dbReference type="InterPro" id="IPR005135">
    <property type="entry name" value="Endo/exonuclease/phosphatase"/>
</dbReference>
<reference evidence="3" key="3">
    <citation type="submission" date="2015-06" db="UniProtKB">
        <authorList>
            <consortium name="EnsemblMetazoa"/>
        </authorList>
    </citation>
    <scope>IDENTIFICATION</scope>
</reference>
<reference evidence="4" key="1">
    <citation type="submission" date="2012-12" db="EMBL/GenBank/DDBJ databases">
        <authorList>
            <person name="Hellsten U."/>
            <person name="Grimwood J."/>
            <person name="Chapman J.A."/>
            <person name="Shapiro H."/>
            <person name="Aerts A."/>
            <person name="Otillar R.P."/>
            <person name="Terry A.Y."/>
            <person name="Boore J.L."/>
            <person name="Simakov O."/>
            <person name="Marletaz F."/>
            <person name="Cho S.-J."/>
            <person name="Edsinger-Gonzales E."/>
            <person name="Havlak P."/>
            <person name="Kuo D.-H."/>
            <person name="Larsson T."/>
            <person name="Lv J."/>
            <person name="Arendt D."/>
            <person name="Savage R."/>
            <person name="Osoegawa K."/>
            <person name="de Jong P."/>
            <person name="Lindberg D.R."/>
            <person name="Seaver E.C."/>
            <person name="Weisblat D.A."/>
            <person name="Putnam N.H."/>
            <person name="Grigoriev I.V."/>
            <person name="Rokhsar D.S."/>
        </authorList>
    </citation>
    <scope>NUCLEOTIDE SEQUENCE</scope>
    <source>
        <strain evidence="4">I ESC-2004</strain>
    </source>
</reference>
<dbReference type="GO" id="GO:0003824">
    <property type="term" value="F:catalytic activity"/>
    <property type="evidence" value="ECO:0007669"/>
    <property type="project" value="InterPro"/>
</dbReference>
<evidence type="ECO:0000313" key="4">
    <source>
        <dbReference type="Proteomes" id="UP000014760"/>
    </source>
</evidence>
<gene>
    <name evidence="2" type="ORF">CAPTEDRAFT_218127</name>
</gene>
<dbReference type="PANTHER" id="PTHR46670">
    <property type="entry name" value="ENDO/EXONUCLEASE/PHOSPHATASE DOMAIN-CONTAINING PROTEIN"/>
    <property type="match status" value="1"/>
</dbReference>
<dbReference type="OrthoDB" id="10072198at2759"/>
<evidence type="ECO:0000313" key="3">
    <source>
        <dbReference type="EnsemblMetazoa" id="CapteP218127"/>
    </source>
</evidence>
<protein>
    <recommendedName>
        <fullName evidence="1">Endonuclease/exonuclease/phosphatase domain-containing protein</fullName>
    </recommendedName>
</protein>
<feature type="domain" description="Endonuclease/exonuclease/phosphatase" evidence="1">
    <location>
        <begin position="65"/>
        <end position="169"/>
    </location>
</feature>
<dbReference type="STRING" id="283909.R7UE58"/>
<dbReference type="Proteomes" id="UP000014760">
    <property type="component" value="Unassembled WGS sequence"/>
</dbReference>
<keyword evidence="4" id="KW-1185">Reference proteome</keyword>
<reference evidence="2 4" key="2">
    <citation type="journal article" date="2013" name="Nature">
        <title>Insights into bilaterian evolution from three spiralian genomes.</title>
        <authorList>
            <person name="Simakov O."/>
            <person name="Marletaz F."/>
            <person name="Cho S.J."/>
            <person name="Edsinger-Gonzales E."/>
            <person name="Havlak P."/>
            <person name="Hellsten U."/>
            <person name="Kuo D.H."/>
            <person name="Larsson T."/>
            <person name="Lv J."/>
            <person name="Arendt D."/>
            <person name="Savage R."/>
            <person name="Osoegawa K."/>
            <person name="de Jong P."/>
            <person name="Grimwood J."/>
            <person name="Chapman J.A."/>
            <person name="Shapiro H."/>
            <person name="Aerts A."/>
            <person name="Otillar R.P."/>
            <person name="Terry A.Y."/>
            <person name="Boore J.L."/>
            <person name="Grigoriev I.V."/>
            <person name="Lindberg D.R."/>
            <person name="Seaver E.C."/>
            <person name="Weisblat D.A."/>
            <person name="Putnam N.H."/>
            <person name="Rokhsar D.S."/>
        </authorList>
    </citation>
    <scope>NUCLEOTIDE SEQUENCE</scope>
    <source>
        <strain evidence="2 4">I ESC-2004</strain>
    </source>
</reference>
<dbReference type="OMA" id="THVAGHT"/>
<dbReference type="EMBL" id="KB304411">
    <property type="protein sequence ID" value="ELU02068.1"/>
    <property type="molecule type" value="Genomic_DNA"/>
</dbReference>